<keyword evidence="2" id="KW-1185">Reference proteome</keyword>
<dbReference type="Proteomes" id="UP001060215">
    <property type="component" value="Chromosome 4"/>
</dbReference>
<reference evidence="1 2" key="1">
    <citation type="journal article" date="2022" name="Plant J.">
        <title>Chromosome-level genome of Camellia lanceoleosa provides a valuable resource for understanding genome evolution and self-incompatibility.</title>
        <authorList>
            <person name="Gong W."/>
            <person name="Xiao S."/>
            <person name="Wang L."/>
            <person name="Liao Z."/>
            <person name="Chang Y."/>
            <person name="Mo W."/>
            <person name="Hu G."/>
            <person name="Li W."/>
            <person name="Zhao G."/>
            <person name="Zhu H."/>
            <person name="Hu X."/>
            <person name="Ji K."/>
            <person name="Xiang X."/>
            <person name="Song Q."/>
            <person name="Yuan D."/>
            <person name="Jin S."/>
            <person name="Zhang L."/>
        </authorList>
    </citation>
    <scope>NUCLEOTIDE SEQUENCE [LARGE SCALE GENOMIC DNA]</scope>
    <source>
        <strain evidence="1">SQ_2022a</strain>
    </source>
</reference>
<name>A0ACC0HP03_9ERIC</name>
<gene>
    <name evidence="1" type="ORF">LOK49_LG05G01743</name>
</gene>
<evidence type="ECO:0000313" key="2">
    <source>
        <dbReference type="Proteomes" id="UP001060215"/>
    </source>
</evidence>
<dbReference type="EMBL" id="CM045761">
    <property type="protein sequence ID" value="KAI8014232.1"/>
    <property type="molecule type" value="Genomic_DNA"/>
</dbReference>
<accession>A0ACC0HP03</accession>
<evidence type="ECO:0000313" key="1">
    <source>
        <dbReference type="EMBL" id="KAI8014232.1"/>
    </source>
</evidence>
<organism evidence="1 2">
    <name type="scientific">Camellia lanceoleosa</name>
    <dbReference type="NCBI Taxonomy" id="1840588"/>
    <lineage>
        <taxon>Eukaryota</taxon>
        <taxon>Viridiplantae</taxon>
        <taxon>Streptophyta</taxon>
        <taxon>Embryophyta</taxon>
        <taxon>Tracheophyta</taxon>
        <taxon>Spermatophyta</taxon>
        <taxon>Magnoliopsida</taxon>
        <taxon>eudicotyledons</taxon>
        <taxon>Gunneridae</taxon>
        <taxon>Pentapetalae</taxon>
        <taxon>asterids</taxon>
        <taxon>Ericales</taxon>
        <taxon>Theaceae</taxon>
        <taxon>Camellia</taxon>
    </lineage>
</organism>
<proteinExistence type="predicted"/>
<protein>
    <submittedName>
        <fullName evidence="1">Uncharacterized protein</fullName>
    </submittedName>
</protein>
<comment type="caution">
    <text evidence="1">The sequence shown here is derived from an EMBL/GenBank/DDBJ whole genome shotgun (WGS) entry which is preliminary data.</text>
</comment>
<sequence length="73" mass="8623">MVGSLFLNLIQQLFDEVRQSLPQRLKTMDNNKLKAVLKEFLQESKFQRVMSLGWFQLLQQWGLWNSGLEPAKQ</sequence>